<organism evidence="2 3">
    <name type="scientific">Pararhodospirillum oryzae</name>
    <dbReference type="NCBI Taxonomy" id="478448"/>
    <lineage>
        <taxon>Bacteria</taxon>
        <taxon>Pseudomonadati</taxon>
        <taxon>Pseudomonadota</taxon>
        <taxon>Alphaproteobacteria</taxon>
        <taxon>Rhodospirillales</taxon>
        <taxon>Rhodospirillaceae</taxon>
        <taxon>Pararhodospirillum</taxon>
    </lineage>
</organism>
<dbReference type="GO" id="GO:0016491">
    <property type="term" value="F:oxidoreductase activity"/>
    <property type="evidence" value="ECO:0007669"/>
    <property type="project" value="InterPro"/>
</dbReference>
<evidence type="ECO:0000259" key="1">
    <source>
        <dbReference type="Pfam" id="PF01323"/>
    </source>
</evidence>
<sequence length="220" mass="24368">MEIDFVYDTACPWCYIGRQRLRLALGSRAAVAPVLRFRPFLLSPDMPRAGMERRQYVERKFGGARRAGRILEAAQTAARQVGLDLHFERITRTPNTIDSHLLVFMGETQAQREALLDHLYRAYFVEGRDIGATSELVAIGAAEGLDPARVEERLTSLEGVADVVAENARLHNMGMSGVPGFIFNSRYAISGAQETGVFLRMIDLALETQVPEPVTHAHAG</sequence>
<evidence type="ECO:0000313" key="2">
    <source>
        <dbReference type="EMBL" id="GEO80208.1"/>
    </source>
</evidence>
<comment type="caution">
    <text evidence="2">The sequence shown here is derived from an EMBL/GenBank/DDBJ whole genome shotgun (WGS) entry which is preliminary data.</text>
</comment>
<dbReference type="OrthoDB" id="9799122at2"/>
<dbReference type="PANTHER" id="PTHR13887">
    <property type="entry name" value="GLUTATHIONE S-TRANSFERASE KAPPA"/>
    <property type="match status" value="1"/>
</dbReference>
<reference evidence="2 3" key="1">
    <citation type="submission" date="2019-07" db="EMBL/GenBank/DDBJ databases">
        <title>Whole genome shotgun sequence of Rhodospirillum oryzae NBRC 107573.</title>
        <authorList>
            <person name="Hosoyama A."/>
            <person name="Uohara A."/>
            <person name="Ohji S."/>
            <person name="Ichikawa N."/>
        </authorList>
    </citation>
    <scope>NUCLEOTIDE SEQUENCE [LARGE SCALE GENOMIC DNA]</scope>
    <source>
        <strain evidence="2 3">NBRC 107573</strain>
    </source>
</reference>
<feature type="domain" description="DSBA-like thioredoxin" evidence="1">
    <location>
        <begin position="2"/>
        <end position="198"/>
    </location>
</feature>
<proteinExistence type="predicted"/>
<name>A0A512H467_9PROT</name>
<dbReference type="Gene3D" id="3.40.30.10">
    <property type="entry name" value="Glutaredoxin"/>
    <property type="match status" value="1"/>
</dbReference>
<dbReference type="AlphaFoldDB" id="A0A512H467"/>
<dbReference type="SUPFAM" id="SSF52833">
    <property type="entry name" value="Thioredoxin-like"/>
    <property type="match status" value="1"/>
</dbReference>
<gene>
    <name evidence="2" type="ORF">ROR02_03390</name>
</gene>
<protein>
    <submittedName>
        <fullName evidence="2">DSBA oxidoreductase</fullName>
    </submittedName>
</protein>
<keyword evidence="3" id="KW-1185">Reference proteome</keyword>
<dbReference type="CDD" id="cd03024">
    <property type="entry name" value="DsbA_FrnE"/>
    <property type="match status" value="1"/>
</dbReference>
<dbReference type="Pfam" id="PF01323">
    <property type="entry name" value="DSBA"/>
    <property type="match status" value="1"/>
</dbReference>
<dbReference type="InterPro" id="IPR036249">
    <property type="entry name" value="Thioredoxin-like_sf"/>
</dbReference>
<evidence type="ECO:0000313" key="3">
    <source>
        <dbReference type="Proteomes" id="UP000321567"/>
    </source>
</evidence>
<dbReference type="Proteomes" id="UP000321567">
    <property type="component" value="Unassembled WGS sequence"/>
</dbReference>
<dbReference type="InterPro" id="IPR001853">
    <property type="entry name" value="DSBA-like_thioredoxin_dom"/>
</dbReference>
<accession>A0A512H467</accession>
<dbReference type="EMBL" id="BJZO01000005">
    <property type="protein sequence ID" value="GEO80208.1"/>
    <property type="molecule type" value="Genomic_DNA"/>
</dbReference>
<dbReference type="PANTHER" id="PTHR13887:SF41">
    <property type="entry name" value="THIOREDOXIN SUPERFAMILY PROTEIN"/>
    <property type="match status" value="1"/>
</dbReference>